<dbReference type="InterPro" id="IPR033947">
    <property type="entry name" value="ETF_alpha_N"/>
</dbReference>
<dbReference type="Pfam" id="PF00766">
    <property type="entry name" value="ETF_alpha"/>
    <property type="match status" value="1"/>
</dbReference>
<dbReference type="PIRSF" id="PIRSF000089">
    <property type="entry name" value="Electra_flavoP_a"/>
    <property type="match status" value="1"/>
</dbReference>
<keyword evidence="6" id="KW-1185">Reference proteome</keyword>
<dbReference type="GO" id="GO:0050660">
    <property type="term" value="F:flavin adenine dinucleotide binding"/>
    <property type="evidence" value="ECO:0007669"/>
    <property type="project" value="InterPro"/>
</dbReference>
<dbReference type="KEGG" id="dmp:FAK_12170"/>
<reference evidence="6" key="1">
    <citation type="journal article" date="2023" name="Arch. Microbiol.">
        <title>Desulfoferula mesophilus gen. nov. sp. nov., a mesophilic sulfate-reducing bacterium isolated from a brackish lake sediment.</title>
        <authorList>
            <person name="Watanabe T."/>
            <person name="Yabe T."/>
            <person name="Tsuji J.M."/>
            <person name="Fukui M."/>
        </authorList>
    </citation>
    <scope>NUCLEOTIDE SEQUENCE [LARGE SCALE GENOMIC DNA]</scope>
    <source>
        <strain evidence="6">12FAK</strain>
    </source>
</reference>
<feature type="binding site" evidence="3">
    <location>
        <begin position="252"/>
        <end position="256"/>
    </location>
    <ligand>
        <name>FAD</name>
        <dbReference type="ChEBI" id="CHEBI:57692"/>
    </ligand>
</feature>
<dbReference type="Pfam" id="PF01012">
    <property type="entry name" value="ETF"/>
    <property type="match status" value="1"/>
</dbReference>
<evidence type="ECO:0000259" key="4">
    <source>
        <dbReference type="SMART" id="SM00893"/>
    </source>
</evidence>
<dbReference type="EMBL" id="AP028679">
    <property type="protein sequence ID" value="BEQ14151.1"/>
    <property type="molecule type" value="Genomic_DNA"/>
</dbReference>
<dbReference type="InterPro" id="IPR014730">
    <property type="entry name" value="ETF_a/b_N"/>
</dbReference>
<feature type="binding site" evidence="3">
    <location>
        <begin position="269"/>
        <end position="276"/>
    </location>
    <ligand>
        <name>FAD</name>
        <dbReference type="ChEBI" id="CHEBI:57692"/>
    </ligand>
</feature>
<dbReference type="InterPro" id="IPR001308">
    <property type="entry name" value="ETF_a/FixB"/>
</dbReference>
<feature type="binding site" evidence="3">
    <location>
        <position position="290"/>
    </location>
    <ligand>
        <name>FAD</name>
        <dbReference type="ChEBI" id="CHEBI:57692"/>
    </ligand>
</feature>
<comment type="cofactor">
    <cofactor evidence="3">
        <name>FAD</name>
        <dbReference type="ChEBI" id="CHEBI:57692"/>
    </cofactor>
    <text evidence="3">Binds 1 FAD per dimer.</text>
</comment>
<name>A0AAU9EUE1_9BACT</name>
<organism evidence="5 6">
    <name type="scientific">Desulfoferula mesophila</name>
    <dbReference type="NCBI Taxonomy" id="3058419"/>
    <lineage>
        <taxon>Bacteria</taxon>
        <taxon>Pseudomonadati</taxon>
        <taxon>Thermodesulfobacteriota</taxon>
        <taxon>Desulfarculia</taxon>
        <taxon>Desulfarculales</taxon>
        <taxon>Desulfarculaceae</taxon>
        <taxon>Desulfoferula</taxon>
    </lineage>
</organism>
<evidence type="ECO:0000313" key="5">
    <source>
        <dbReference type="EMBL" id="BEQ14151.1"/>
    </source>
</evidence>
<dbReference type="Proteomes" id="UP001366166">
    <property type="component" value="Chromosome"/>
</dbReference>
<keyword evidence="2" id="KW-0813">Transport</keyword>
<dbReference type="GO" id="GO:0009055">
    <property type="term" value="F:electron transfer activity"/>
    <property type="evidence" value="ECO:0007669"/>
    <property type="project" value="InterPro"/>
</dbReference>
<dbReference type="InterPro" id="IPR014729">
    <property type="entry name" value="Rossmann-like_a/b/a_fold"/>
</dbReference>
<sequence>MSGVLVIAEHRQGVLREATLECLGAALALAPMIGGEVTTLLLADDPSALAGEITGRTQGLKLYAHPELAAFNPELYAPVIMDAISALQPSLVLMPHSSQGMDLAPALAGRLGLPLVTDCTGLAWQDGALTVRRAVYGGKAMQELALKPADTVVATLQAGAYQAPAAGAVDTAAESTTLTELAPRHARRFLEYLAGAVEDVDIAAADILVSVGRGIGGPDNIPQAQALADALGATLSCSRPVADAGWLPKSRQVGTSGKTVRPKIYLALGISGAFQHQAGMKNSGTIIAVNSDARAPIFQVAHYGIVADLFEVLPKLAERFGG</sequence>
<evidence type="ECO:0000313" key="6">
    <source>
        <dbReference type="Proteomes" id="UP001366166"/>
    </source>
</evidence>
<keyword evidence="3" id="KW-0274">FAD</keyword>
<feature type="binding site" evidence="3">
    <location>
        <begin position="238"/>
        <end position="239"/>
    </location>
    <ligand>
        <name>FAD</name>
        <dbReference type="ChEBI" id="CHEBI:57692"/>
    </ligand>
</feature>
<evidence type="ECO:0000256" key="3">
    <source>
        <dbReference type="PIRSR" id="PIRSR000089-1"/>
    </source>
</evidence>
<keyword evidence="2" id="KW-0249">Electron transport</keyword>
<dbReference type="Gene3D" id="3.40.50.1220">
    <property type="entry name" value="TPP-binding domain"/>
    <property type="match status" value="1"/>
</dbReference>
<dbReference type="PANTHER" id="PTHR43153">
    <property type="entry name" value="ELECTRON TRANSFER FLAVOPROTEIN ALPHA"/>
    <property type="match status" value="1"/>
</dbReference>
<evidence type="ECO:0000256" key="2">
    <source>
        <dbReference type="ARBA" id="ARBA00022982"/>
    </source>
</evidence>
<evidence type="ECO:0000256" key="1">
    <source>
        <dbReference type="ARBA" id="ARBA00005817"/>
    </source>
</evidence>
<dbReference type="Gene3D" id="3.40.50.620">
    <property type="entry name" value="HUPs"/>
    <property type="match status" value="1"/>
</dbReference>
<proteinExistence type="inferred from homology"/>
<dbReference type="InterPro" id="IPR014731">
    <property type="entry name" value="ETF_asu_C"/>
</dbReference>
<feature type="domain" description="Electron transfer flavoprotein alpha/beta-subunit N-terminal" evidence="4">
    <location>
        <begin position="4"/>
        <end position="185"/>
    </location>
</feature>
<dbReference type="PANTHER" id="PTHR43153:SF1">
    <property type="entry name" value="ELECTRON TRANSFER FLAVOPROTEIN SUBUNIT ALPHA, MITOCHONDRIAL"/>
    <property type="match status" value="1"/>
</dbReference>
<gene>
    <name evidence="5" type="ORF">FAK_12170</name>
</gene>
<dbReference type="SUPFAM" id="SSF52402">
    <property type="entry name" value="Adenine nucleotide alpha hydrolases-like"/>
    <property type="match status" value="1"/>
</dbReference>
<feature type="binding site" evidence="3">
    <location>
        <position position="213"/>
    </location>
    <ligand>
        <name>FAD</name>
        <dbReference type="ChEBI" id="CHEBI:57692"/>
    </ligand>
</feature>
<accession>A0AAU9EUE1</accession>
<keyword evidence="3" id="KW-0285">Flavoprotein</keyword>
<dbReference type="RefSeq" id="WP_338605877.1">
    <property type="nucleotide sequence ID" value="NZ_AP028679.1"/>
</dbReference>
<dbReference type="SMART" id="SM00893">
    <property type="entry name" value="ETF"/>
    <property type="match status" value="1"/>
</dbReference>
<dbReference type="GO" id="GO:0033539">
    <property type="term" value="P:fatty acid beta-oxidation using acyl-CoA dehydrogenase"/>
    <property type="evidence" value="ECO:0007669"/>
    <property type="project" value="TreeGrafter"/>
</dbReference>
<dbReference type="InterPro" id="IPR029035">
    <property type="entry name" value="DHS-like_NAD/FAD-binding_dom"/>
</dbReference>
<dbReference type="AlphaFoldDB" id="A0AAU9EUE1"/>
<dbReference type="CDD" id="cd01715">
    <property type="entry name" value="ETF_alpha"/>
    <property type="match status" value="1"/>
</dbReference>
<protein>
    <submittedName>
        <fullName evidence="5">Electron transfer flavoprotein subunit alpha</fullName>
    </submittedName>
</protein>
<dbReference type="SUPFAM" id="SSF52467">
    <property type="entry name" value="DHS-like NAD/FAD-binding domain"/>
    <property type="match status" value="1"/>
</dbReference>
<comment type="similarity">
    <text evidence="1">Belongs to the ETF alpha-subunit/FixB family.</text>
</comment>